<evidence type="ECO:0008006" key="5">
    <source>
        <dbReference type="Google" id="ProtNLM"/>
    </source>
</evidence>
<reference evidence="3" key="3">
    <citation type="submission" date="2021-02" db="UniProtKB">
        <authorList>
            <consortium name="EnsemblMetazoa"/>
        </authorList>
    </citation>
    <scope>IDENTIFICATION</scope>
    <source>
        <strain evidence="3">USDA</strain>
    </source>
</reference>
<dbReference type="AlphaFoldDB" id="E0VXH9"/>
<dbReference type="eggNOG" id="KOG3884">
    <property type="taxonomic scope" value="Eukaryota"/>
</dbReference>
<sequence>MLEKVVTLHRYAKAAANVDYPAYGVTGPNKDFSPTSGDRRLAQSAQMYHYQHQKQQIIAMESANNSGRRCSISDAESEEENEEGDYTVYECPGLAPTGEMEVKNPLFQDEKTSDNVKTTDTDKMNESREVK</sequence>
<dbReference type="RefSeq" id="XP_002430823.1">
    <property type="nucleotide sequence ID" value="XM_002430778.1"/>
</dbReference>
<evidence type="ECO:0000313" key="2">
    <source>
        <dbReference type="EMBL" id="EEB18085.1"/>
    </source>
</evidence>
<dbReference type="VEuPathDB" id="VectorBase:PHUM500910"/>
<dbReference type="HOGENOM" id="CLU_141231_0_0_1"/>
<dbReference type="EnsemblMetazoa" id="PHUM500910-RA">
    <property type="protein sequence ID" value="PHUM500910-PA"/>
    <property type="gene ID" value="PHUM500910"/>
</dbReference>
<reference evidence="2" key="1">
    <citation type="submission" date="2007-04" db="EMBL/GenBank/DDBJ databases">
        <title>Annotation of Pediculus humanus corporis strain USDA.</title>
        <authorList>
            <person name="Kirkness E."/>
            <person name="Hannick L."/>
            <person name="Hass B."/>
            <person name="Bruggner R."/>
            <person name="Lawson D."/>
            <person name="Bidwell S."/>
            <person name="Joardar V."/>
            <person name="Caler E."/>
            <person name="Walenz B."/>
            <person name="Inman J."/>
            <person name="Schobel S."/>
            <person name="Galinsky K."/>
            <person name="Amedeo P."/>
            <person name="Strausberg R."/>
        </authorList>
    </citation>
    <scope>NUCLEOTIDE SEQUENCE</scope>
    <source>
        <strain evidence="2">USDA</strain>
    </source>
</reference>
<protein>
    <recommendedName>
        <fullName evidence="5">Neural proliferation differentiation and control protein</fullName>
    </recommendedName>
</protein>
<dbReference type="CTD" id="8236345"/>
<organism>
    <name type="scientific">Pediculus humanus subsp. corporis</name>
    <name type="common">Body louse</name>
    <dbReference type="NCBI Taxonomy" id="121224"/>
    <lineage>
        <taxon>Eukaryota</taxon>
        <taxon>Metazoa</taxon>
        <taxon>Ecdysozoa</taxon>
        <taxon>Arthropoda</taxon>
        <taxon>Hexapoda</taxon>
        <taxon>Insecta</taxon>
        <taxon>Pterygota</taxon>
        <taxon>Neoptera</taxon>
        <taxon>Paraneoptera</taxon>
        <taxon>Psocodea</taxon>
        <taxon>Troctomorpha</taxon>
        <taxon>Phthiraptera</taxon>
        <taxon>Anoplura</taxon>
        <taxon>Pediculidae</taxon>
        <taxon>Pediculus</taxon>
    </lineage>
</organism>
<reference evidence="2" key="2">
    <citation type="submission" date="2007-04" db="EMBL/GenBank/DDBJ databases">
        <title>The genome of the human body louse.</title>
        <authorList>
            <consortium name="The Human Body Louse Genome Consortium"/>
            <person name="Kirkness E."/>
            <person name="Walenz B."/>
            <person name="Hass B."/>
            <person name="Bruggner R."/>
            <person name="Strausberg R."/>
        </authorList>
    </citation>
    <scope>NUCLEOTIDE SEQUENCE</scope>
    <source>
        <strain evidence="2">USDA</strain>
    </source>
</reference>
<dbReference type="KEGG" id="phu:Phum_PHUM500910"/>
<dbReference type="InParanoid" id="E0VXH9"/>
<dbReference type="OMA" id="CETESGT"/>
<evidence type="ECO:0000313" key="3">
    <source>
        <dbReference type="EnsemblMetazoa" id="PHUM500910-PA"/>
    </source>
</evidence>
<feature type="compositionally biased region" description="Basic and acidic residues" evidence="1">
    <location>
        <begin position="108"/>
        <end position="131"/>
    </location>
</feature>
<dbReference type="PANTHER" id="PTHR23352">
    <property type="entry name" value="NEURAL PROLIFERATION DIFFERENTIATION AND CONTROL PROTEIN-1 NPDC-1 PROTEIN"/>
    <property type="match status" value="1"/>
</dbReference>
<dbReference type="Pfam" id="PF06809">
    <property type="entry name" value="NPDC1"/>
    <property type="match status" value="1"/>
</dbReference>
<dbReference type="GeneID" id="8236345"/>
<proteinExistence type="predicted"/>
<dbReference type="OrthoDB" id="6270617at2759"/>
<feature type="compositionally biased region" description="Acidic residues" evidence="1">
    <location>
        <begin position="75"/>
        <end position="85"/>
    </location>
</feature>
<gene>
    <name evidence="3" type="primary">8236345</name>
    <name evidence="2" type="ORF">Phum_PHUM500910</name>
</gene>
<dbReference type="InterPro" id="IPR009635">
    <property type="entry name" value="NPDC1"/>
</dbReference>
<keyword evidence="4" id="KW-1185">Reference proteome</keyword>
<dbReference type="PANTHER" id="PTHR23352:SF2">
    <property type="entry name" value="NEURAL PROLIFERATION DIFFERENTIATION AND CONTROL PROTEIN 1"/>
    <property type="match status" value="1"/>
</dbReference>
<dbReference type="Proteomes" id="UP000009046">
    <property type="component" value="Unassembled WGS sequence"/>
</dbReference>
<evidence type="ECO:0000313" key="4">
    <source>
        <dbReference type="Proteomes" id="UP000009046"/>
    </source>
</evidence>
<feature type="region of interest" description="Disordered" evidence="1">
    <location>
        <begin position="64"/>
        <end position="131"/>
    </location>
</feature>
<dbReference type="EMBL" id="DS235832">
    <property type="protein sequence ID" value="EEB18085.1"/>
    <property type="molecule type" value="Genomic_DNA"/>
</dbReference>
<accession>E0VXH9</accession>
<dbReference type="GO" id="GO:0016020">
    <property type="term" value="C:membrane"/>
    <property type="evidence" value="ECO:0007669"/>
    <property type="project" value="InterPro"/>
</dbReference>
<dbReference type="EMBL" id="AAZO01006072">
    <property type="status" value="NOT_ANNOTATED_CDS"/>
    <property type="molecule type" value="Genomic_DNA"/>
</dbReference>
<evidence type="ECO:0000256" key="1">
    <source>
        <dbReference type="SAM" id="MobiDB-lite"/>
    </source>
</evidence>
<name>E0VXH9_PEDHC</name>